<dbReference type="GO" id="GO:0008180">
    <property type="term" value="C:COP9 signalosome"/>
    <property type="evidence" value="ECO:0007669"/>
    <property type="project" value="UniProtKB-KW"/>
</dbReference>
<keyword evidence="5" id="KW-0736">Signalosome</keyword>
<gene>
    <name evidence="9" type="ORF">Ocin01_06228</name>
</gene>
<feature type="compositionally biased region" description="Acidic residues" evidence="7">
    <location>
        <begin position="19"/>
        <end position="28"/>
    </location>
</feature>
<sequence length="483" mass="54714">MPGSDYSGNAVEPMQVDLPSEENDNAEEEAFTVENPTLDLESYINSYNGMAKLLRLIHIADHCPTLKVEALKMAINHVQGTFNVAMYQQLHKKLRETMIGTCPLPDVTGGNGGVPADLPQLDMQWIEQKSKRAAMKLEKLDADLKNYKSNSIKESIRRGHDDLAEHYLDCGDLTNALKCFSRARDYCTSAKHVVNMCLNVIKVSIYLQNWTHVLNFVSKAENTPDVMDQGKASTKESAQIITKLRCAAGLSDLAGKKYKTAARYFLQANFDHCDFSDMLSPNNVALYGGLCALATFDREELQKHVISSSSFKLFLELEPQIRDVIFKFYESKYDTCLRLLDEMKDNLLLDIYLAPHVRSLYAQIRNRGLVQYFSPYASADLNRMAQSFNTSVPALENELMSLILDGQIQARIDSHNKILYAKNIDQRSVTFEKSLKMGEEYERRTKLMILRAAMVRAQIQVKNPQKDNQNDTPGNSNSRVHRD</sequence>
<accession>A0A1D2N596</accession>
<dbReference type="InterPro" id="IPR000717">
    <property type="entry name" value="PCI_dom"/>
</dbReference>
<dbReference type="OMA" id="IYLQNWA"/>
<dbReference type="Gene3D" id="1.25.40.570">
    <property type="match status" value="1"/>
</dbReference>
<evidence type="ECO:0000256" key="2">
    <source>
        <dbReference type="ARBA" id="ARBA00004496"/>
    </source>
</evidence>
<evidence type="ECO:0000256" key="7">
    <source>
        <dbReference type="SAM" id="MobiDB-lite"/>
    </source>
</evidence>
<evidence type="ECO:0000256" key="1">
    <source>
        <dbReference type="ARBA" id="ARBA00004123"/>
    </source>
</evidence>
<dbReference type="Pfam" id="PF21151">
    <property type="entry name" value="CSN1_C"/>
    <property type="match status" value="1"/>
</dbReference>
<dbReference type="EMBL" id="LJIJ01000206">
    <property type="protein sequence ID" value="ODN00449.1"/>
    <property type="molecule type" value="Genomic_DNA"/>
</dbReference>
<dbReference type="Pfam" id="PF01399">
    <property type="entry name" value="PCI"/>
    <property type="match status" value="1"/>
</dbReference>
<dbReference type="InterPro" id="IPR036390">
    <property type="entry name" value="WH_DNA-bd_sf"/>
</dbReference>
<dbReference type="PROSITE" id="PS50250">
    <property type="entry name" value="PCI"/>
    <property type="match status" value="1"/>
</dbReference>
<proteinExistence type="inferred from homology"/>
<feature type="domain" description="PCI" evidence="8">
    <location>
        <begin position="264"/>
        <end position="426"/>
    </location>
</feature>
<dbReference type="Proteomes" id="UP000094527">
    <property type="component" value="Unassembled WGS sequence"/>
</dbReference>
<evidence type="ECO:0000256" key="5">
    <source>
        <dbReference type="ARBA" id="ARBA00022790"/>
    </source>
</evidence>
<keyword evidence="6" id="KW-0539">Nucleus</keyword>
<comment type="similarity">
    <text evidence="3">Belongs to the CSN1 family.</text>
</comment>
<feature type="region of interest" description="Disordered" evidence="7">
    <location>
        <begin position="1"/>
        <end position="28"/>
    </location>
</feature>
<dbReference type="PANTHER" id="PTHR14145">
    <property type="entry name" value="26S PROTESOME SUBUNIT 6"/>
    <property type="match status" value="1"/>
</dbReference>
<dbReference type="GO" id="GO:0005737">
    <property type="term" value="C:cytoplasm"/>
    <property type="evidence" value="ECO:0007669"/>
    <property type="project" value="UniProtKB-SubCell"/>
</dbReference>
<dbReference type="SUPFAM" id="SSF46785">
    <property type="entry name" value="Winged helix' DNA-binding domain"/>
    <property type="match status" value="1"/>
</dbReference>
<comment type="caution">
    <text evidence="9">The sequence shown here is derived from an EMBL/GenBank/DDBJ whole genome shotgun (WGS) entry which is preliminary data.</text>
</comment>
<keyword evidence="4" id="KW-0963">Cytoplasm</keyword>
<evidence type="ECO:0000256" key="6">
    <source>
        <dbReference type="ARBA" id="ARBA00023242"/>
    </source>
</evidence>
<protein>
    <submittedName>
        <fullName evidence="9">COP9 signalosome complex subunit 1</fullName>
    </submittedName>
</protein>
<feature type="compositionally biased region" description="Polar residues" evidence="7">
    <location>
        <begin position="470"/>
        <end position="483"/>
    </location>
</feature>
<dbReference type="Pfam" id="PF10602">
    <property type="entry name" value="RPN7"/>
    <property type="match status" value="1"/>
</dbReference>
<dbReference type="OrthoDB" id="6132759at2759"/>
<organism evidence="9 10">
    <name type="scientific">Orchesella cincta</name>
    <name type="common">Springtail</name>
    <name type="synonym">Podura cincta</name>
    <dbReference type="NCBI Taxonomy" id="48709"/>
    <lineage>
        <taxon>Eukaryota</taxon>
        <taxon>Metazoa</taxon>
        <taxon>Ecdysozoa</taxon>
        <taxon>Arthropoda</taxon>
        <taxon>Hexapoda</taxon>
        <taxon>Collembola</taxon>
        <taxon>Entomobryomorpha</taxon>
        <taxon>Entomobryoidea</taxon>
        <taxon>Orchesellidae</taxon>
        <taxon>Orchesellinae</taxon>
        <taxon>Orchesella</taxon>
    </lineage>
</organism>
<evidence type="ECO:0000313" key="9">
    <source>
        <dbReference type="EMBL" id="ODN00449.1"/>
    </source>
</evidence>
<dbReference type="InterPro" id="IPR045135">
    <property type="entry name" value="Rpn7_N"/>
</dbReference>
<evidence type="ECO:0000256" key="4">
    <source>
        <dbReference type="ARBA" id="ARBA00022490"/>
    </source>
</evidence>
<reference evidence="9 10" key="1">
    <citation type="journal article" date="2016" name="Genome Biol. Evol.">
        <title>Gene Family Evolution Reflects Adaptation to Soil Environmental Stressors in the Genome of the Collembolan Orchesella cincta.</title>
        <authorList>
            <person name="Faddeeva-Vakhrusheva A."/>
            <person name="Derks M.F."/>
            <person name="Anvar S.Y."/>
            <person name="Agamennone V."/>
            <person name="Suring W."/>
            <person name="Smit S."/>
            <person name="van Straalen N.M."/>
            <person name="Roelofs D."/>
        </authorList>
    </citation>
    <scope>NUCLEOTIDE SEQUENCE [LARGE SCALE GENOMIC DNA]</scope>
    <source>
        <tissue evidence="9">Mixed pool</tissue>
    </source>
</reference>
<name>A0A1D2N596_ORCCI</name>
<feature type="region of interest" description="Disordered" evidence="7">
    <location>
        <begin position="460"/>
        <end position="483"/>
    </location>
</feature>
<evidence type="ECO:0000259" key="8">
    <source>
        <dbReference type="PROSITE" id="PS50250"/>
    </source>
</evidence>
<dbReference type="SMART" id="SM00088">
    <property type="entry name" value="PINT"/>
    <property type="match status" value="1"/>
</dbReference>
<evidence type="ECO:0000256" key="3">
    <source>
        <dbReference type="ARBA" id="ARBA00008793"/>
    </source>
</evidence>
<dbReference type="PANTHER" id="PTHR14145:SF2">
    <property type="entry name" value="COP9 SIGNALOSOME COMPLEX SUBUNIT 1"/>
    <property type="match status" value="1"/>
</dbReference>
<dbReference type="InterPro" id="IPR048624">
    <property type="entry name" value="CSN1_C"/>
</dbReference>
<evidence type="ECO:0000313" key="10">
    <source>
        <dbReference type="Proteomes" id="UP000094527"/>
    </source>
</evidence>
<dbReference type="InterPro" id="IPR019585">
    <property type="entry name" value="Rpn7/CSN1"/>
</dbReference>
<keyword evidence="10" id="KW-1185">Reference proteome</keyword>
<dbReference type="AlphaFoldDB" id="A0A1D2N596"/>
<comment type="subcellular location">
    <subcellularLocation>
        <location evidence="2">Cytoplasm</location>
    </subcellularLocation>
    <subcellularLocation>
        <location evidence="1">Nucleus</location>
    </subcellularLocation>
</comment>
<dbReference type="STRING" id="48709.A0A1D2N596"/>